<evidence type="ECO:0000256" key="3">
    <source>
        <dbReference type="ARBA" id="ARBA00023015"/>
    </source>
</evidence>
<dbReference type="FunFam" id="3.30.160.60:FF:001491">
    <property type="entry name" value="Cross-pathway control protein A"/>
    <property type="match status" value="1"/>
</dbReference>
<dbReference type="InterPro" id="IPR046347">
    <property type="entry name" value="bZIP_sf"/>
</dbReference>
<dbReference type="PROSITE" id="PS50217">
    <property type="entry name" value="BZIP"/>
    <property type="match status" value="1"/>
</dbReference>
<comment type="subcellular location">
    <subcellularLocation>
        <location evidence="1">Nucleus</location>
    </subcellularLocation>
</comment>
<dbReference type="GO" id="GO:0005634">
    <property type="term" value="C:nucleus"/>
    <property type="evidence" value="ECO:0007669"/>
    <property type="project" value="UniProtKB-SubCell"/>
</dbReference>
<keyword evidence="7" id="KW-0539">Nucleus</keyword>
<dbReference type="Gene3D" id="3.30.160.60">
    <property type="entry name" value="Classic Zinc Finger"/>
    <property type="match status" value="1"/>
</dbReference>
<evidence type="ECO:0000256" key="9">
    <source>
        <dbReference type="SAM" id="Coils"/>
    </source>
</evidence>
<evidence type="ECO:0000313" key="12">
    <source>
        <dbReference type="EMBL" id="KAJ1971001.1"/>
    </source>
</evidence>
<evidence type="ECO:0000256" key="7">
    <source>
        <dbReference type="ARBA" id="ARBA00023242"/>
    </source>
</evidence>
<keyword evidence="9" id="KW-0175">Coiled coil</keyword>
<reference evidence="12" key="1">
    <citation type="submission" date="2022-07" db="EMBL/GenBank/DDBJ databases">
        <title>Phylogenomic reconstructions and comparative analyses of Kickxellomycotina fungi.</title>
        <authorList>
            <person name="Reynolds N.K."/>
            <person name="Stajich J.E."/>
            <person name="Barry K."/>
            <person name="Grigoriev I.V."/>
            <person name="Crous P."/>
            <person name="Smith M.E."/>
        </authorList>
    </citation>
    <scope>NUCLEOTIDE SEQUENCE</scope>
    <source>
        <strain evidence="12">RSA 567</strain>
    </source>
</reference>
<organism evidence="12 13">
    <name type="scientific">Dimargaris verticillata</name>
    <dbReference type="NCBI Taxonomy" id="2761393"/>
    <lineage>
        <taxon>Eukaryota</taxon>
        <taxon>Fungi</taxon>
        <taxon>Fungi incertae sedis</taxon>
        <taxon>Zoopagomycota</taxon>
        <taxon>Kickxellomycotina</taxon>
        <taxon>Dimargaritomycetes</taxon>
        <taxon>Dimargaritales</taxon>
        <taxon>Dimargaritaceae</taxon>
        <taxon>Dimargaris</taxon>
    </lineage>
</organism>
<dbReference type="GO" id="GO:0003677">
    <property type="term" value="F:DNA binding"/>
    <property type="evidence" value="ECO:0007669"/>
    <property type="project" value="UniProtKB-KW"/>
</dbReference>
<dbReference type="OrthoDB" id="2257100at2759"/>
<keyword evidence="2" id="KW-0028">Amino-acid biosynthesis</keyword>
<keyword evidence="5" id="KW-0010">Activator</keyword>
<comment type="similarity">
    <text evidence="8">Belongs to the bZIP family. GCN4 subfamily.</text>
</comment>
<keyword evidence="4" id="KW-0238">DNA-binding</keyword>
<evidence type="ECO:0000256" key="1">
    <source>
        <dbReference type="ARBA" id="ARBA00004123"/>
    </source>
</evidence>
<dbReference type="Proteomes" id="UP001151582">
    <property type="component" value="Unassembled WGS sequence"/>
</dbReference>
<sequence length="360" mass="38891">MAVSTTTASATPNPTKGSMKFAKILPHPQPTAANAARRCTAKPAAASPDVTPEASVFFSLLASTLTDDMLASLDPAAATTQAPPQTVFDEWLANDLQMYDSPPLSTDNSLFNMPSLLSVMSMASSSDSVSTSPLMLAAPMTPTVSTADLFSLGDLAFDFGNTVTQFSPDLSVLSSPVVSSPQPVPADTYPGMAWDVKVHSPKEEMPLDSLLSPKPANQDEVRRKRQNEFLSSLPPEIALKRRRMAPSKKGKLTPTALAAQTKESTPEAQSDDQVDPVALKRQKNTDAARRSRMRKMLRIETLETRVVELETENTSLQTKVSYLEAEKESSRATEANLLEKIRALENQLLCAHQATMAISL</sequence>
<dbReference type="CDD" id="cd12193">
    <property type="entry name" value="bZIP_GCN4"/>
    <property type="match status" value="1"/>
</dbReference>
<evidence type="ECO:0000256" key="5">
    <source>
        <dbReference type="ARBA" id="ARBA00023159"/>
    </source>
</evidence>
<protein>
    <recommendedName>
        <fullName evidence="11">BZIP domain-containing protein</fullName>
    </recommendedName>
</protein>
<dbReference type="SUPFAM" id="SSF57959">
    <property type="entry name" value="Leucine zipper domain"/>
    <property type="match status" value="1"/>
</dbReference>
<keyword evidence="13" id="KW-1185">Reference proteome</keyword>
<keyword evidence="3" id="KW-0805">Transcription regulation</keyword>
<evidence type="ECO:0000256" key="2">
    <source>
        <dbReference type="ARBA" id="ARBA00022605"/>
    </source>
</evidence>
<dbReference type="PROSITE" id="PS00036">
    <property type="entry name" value="BZIP_BASIC"/>
    <property type="match status" value="1"/>
</dbReference>
<dbReference type="GO" id="GO:0003700">
    <property type="term" value="F:DNA-binding transcription factor activity"/>
    <property type="evidence" value="ECO:0007669"/>
    <property type="project" value="InterPro"/>
</dbReference>
<evidence type="ECO:0000256" key="10">
    <source>
        <dbReference type="SAM" id="MobiDB-lite"/>
    </source>
</evidence>
<evidence type="ECO:0000256" key="6">
    <source>
        <dbReference type="ARBA" id="ARBA00023163"/>
    </source>
</evidence>
<dbReference type="Pfam" id="PF07716">
    <property type="entry name" value="bZIP_2"/>
    <property type="match status" value="1"/>
</dbReference>
<gene>
    <name evidence="12" type="ORF">H4R34_005881</name>
</gene>
<evidence type="ECO:0000256" key="8">
    <source>
        <dbReference type="ARBA" id="ARBA00061302"/>
    </source>
</evidence>
<dbReference type="GO" id="GO:0008652">
    <property type="term" value="P:amino acid biosynthetic process"/>
    <property type="evidence" value="ECO:0007669"/>
    <property type="project" value="UniProtKB-KW"/>
</dbReference>
<evidence type="ECO:0000313" key="13">
    <source>
        <dbReference type="Proteomes" id="UP001151582"/>
    </source>
</evidence>
<feature type="compositionally biased region" description="Basic residues" evidence="10">
    <location>
        <begin position="240"/>
        <end position="251"/>
    </location>
</feature>
<name>A0A9W8AVR5_9FUNG</name>
<feature type="domain" description="BZIP" evidence="11">
    <location>
        <begin position="280"/>
        <end position="337"/>
    </location>
</feature>
<dbReference type="EMBL" id="JANBQB010001545">
    <property type="protein sequence ID" value="KAJ1971001.1"/>
    <property type="molecule type" value="Genomic_DNA"/>
</dbReference>
<accession>A0A9W8AVR5</accession>
<dbReference type="SMART" id="SM00338">
    <property type="entry name" value="BRLZ"/>
    <property type="match status" value="1"/>
</dbReference>
<feature type="region of interest" description="Disordered" evidence="10">
    <location>
        <begin position="205"/>
        <end position="290"/>
    </location>
</feature>
<dbReference type="InterPro" id="IPR004827">
    <property type="entry name" value="bZIP"/>
</dbReference>
<feature type="coiled-coil region" evidence="9">
    <location>
        <begin position="292"/>
        <end position="347"/>
    </location>
</feature>
<keyword evidence="6" id="KW-0804">Transcription</keyword>
<proteinExistence type="inferred from homology"/>
<evidence type="ECO:0000259" key="11">
    <source>
        <dbReference type="PROSITE" id="PS50217"/>
    </source>
</evidence>
<comment type="caution">
    <text evidence="12">The sequence shown here is derived from an EMBL/GenBank/DDBJ whole genome shotgun (WGS) entry which is preliminary data.</text>
</comment>
<evidence type="ECO:0000256" key="4">
    <source>
        <dbReference type="ARBA" id="ARBA00023125"/>
    </source>
</evidence>
<dbReference type="AlphaFoldDB" id="A0A9W8AVR5"/>